<proteinExistence type="inferred from homology"/>
<comment type="caution">
    <text evidence="2">The sequence shown here is derived from an EMBL/GenBank/DDBJ whole genome shotgun (WGS) entry which is preliminary data.</text>
</comment>
<dbReference type="InterPro" id="IPR036291">
    <property type="entry name" value="NAD(P)-bd_dom_sf"/>
</dbReference>
<dbReference type="Pfam" id="PF02423">
    <property type="entry name" value="OCD_Mu_crystall"/>
    <property type="match status" value="1"/>
</dbReference>
<reference evidence="2 3" key="1">
    <citation type="submission" date="2020-07" db="EMBL/GenBank/DDBJ databases">
        <authorList>
            <person name="Criscuolo A."/>
        </authorList>
    </citation>
    <scope>NUCLEOTIDE SEQUENCE [LARGE SCALE GENOMIC DNA]</scope>
    <source>
        <strain evidence="2">CIP111649</strain>
    </source>
</reference>
<dbReference type="SUPFAM" id="SSF51735">
    <property type="entry name" value="NAD(P)-binding Rossmann-fold domains"/>
    <property type="match status" value="1"/>
</dbReference>
<dbReference type="Gene3D" id="3.40.50.720">
    <property type="entry name" value="NAD(P)-binding Rossmann-like Domain"/>
    <property type="match status" value="1"/>
</dbReference>
<dbReference type="Gene3D" id="3.30.1780.10">
    <property type="entry name" value="ornithine cyclodeaminase, domain 1"/>
    <property type="match status" value="1"/>
</dbReference>
<organism evidence="2 3">
    <name type="scientific">Jeotgalicoccus meleagridis</name>
    <dbReference type="NCBI Taxonomy" id="2759181"/>
    <lineage>
        <taxon>Bacteria</taxon>
        <taxon>Bacillati</taxon>
        <taxon>Bacillota</taxon>
        <taxon>Bacilli</taxon>
        <taxon>Bacillales</taxon>
        <taxon>Staphylococcaceae</taxon>
        <taxon>Jeotgalicoccus</taxon>
    </lineage>
</organism>
<accession>A0A6V7R9F9</accession>
<dbReference type="Proteomes" id="UP000589351">
    <property type="component" value="Unassembled WGS sequence"/>
</dbReference>
<gene>
    <name evidence="2" type="primary">rapL</name>
    <name evidence="2" type="ORF">JEODO184_00632</name>
</gene>
<dbReference type="AlphaFoldDB" id="A0A6V7R9F9"/>
<evidence type="ECO:0000256" key="1">
    <source>
        <dbReference type="ARBA" id="ARBA00008903"/>
    </source>
</evidence>
<keyword evidence="3" id="KW-1185">Reference proteome</keyword>
<dbReference type="PANTHER" id="PTHR13812:SF19">
    <property type="entry name" value="KETIMINE REDUCTASE MU-CRYSTALLIN"/>
    <property type="match status" value="1"/>
</dbReference>
<protein>
    <submittedName>
        <fullName evidence="2">L-lysine cyclodeaminase</fullName>
    </submittedName>
</protein>
<dbReference type="InterPro" id="IPR003462">
    <property type="entry name" value="ODC_Mu_crystall"/>
</dbReference>
<dbReference type="FunFam" id="3.40.50.720:FF:000311">
    <property type="entry name" value="Ornithine cyclodeaminase"/>
    <property type="match status" value="1"/>
</dbReference>
<dbReference type="EMBL" id="CAJEWD010000004">
    <property type="protein sequence ID" value="CAD2074130.1"/>
    <property type="molecule type" value="Genomic_DNA"/>
</dbReference>
<name>A0A6V7R9F9_9STAP</name>
<dbReference type="PANTHER" id="PTHR13812">
    <property type="entry name" value="KETIMINE REDUCTASE MU-CRYSTALLIN"/>
    <property type="match status" value="1"/>
</dbReference>
<evidence type="ECO:0000313" key="2">
    <source>
        <dbReference type="EMBL" id="CAD2074130.1"/>
    </source>
</evidence>
<evidence type="ECO:0000313" key="3">
    <source>
        <dbReference type="Proteomes" id="UP000589351"/>
    </source>
</evidence>
<comment type="similarity">
    <text evidence="1">Belongs to the ornithine cyclodeaminase/mu-crystallin family.</text>
</comment>
<dbReference type="GO" id="GO:0016491">
    <property type="term" value="F:oxidoreductase activity"/>
    <property type="evidence" value="ECO:0007669"/>
    <property type="project" value="UniProtKB-ARBA"/>
</dbReference>
<dbReference type="GO" id="GO:0019752">
    <property type="term" value="P:carboxylic acid metabolic process"/>
    <property type="evidence" value="ECO:0007669"/>
    <property type="project" value="UniProtKB-ARBA"/>
</dbReference>
<dbReference type="PIRSF" id="PIRSF001439">
    <property type="entry name" value="CryM"/>
    <property type="match status" value="1"/>
</dbReference>
<sequence length="314" mass="34815">MITLTDKDIEAKYKITHAIEDVKNILDDYKNDQIVESIRTVLPAGDDNSMLYMPCISISSHVSIIKTVSIFPTNKKFPTTQGNILVTDLNSGEHKANMAASYLTRLRTGAMTAIATDKLATEDARSLGVIGTGNMSFEQVLGVIQVRDIQKIYLFNRTESKAHDFKKRLEDFGIWADIEVVSDADSLVEKSDIINCATQSKTPVYDGAKVKPGAHINGVGSFTPEMKEMDRTIIKRADQIYVDDMHGIKEEAGELIDAVEAGIISWDDIKGTLAEIFDGEYLRQNDEEITLYKCVGAGYFDLAVAHGVMKMFDQ</sequence>
<dbReference type="GO" id="GO:0005737">
    <property type="term" value="C:cytoplasm"/>
    <property type="evidence" value="ECO:0007669"/>
    <property type="project" value="TreeGrafter"/>
</dbReference>
<dbReference type="InterPro" id="IPR023401">
    <property type="entry name" value="ODC_N"/>
</dbReference>